<reference evidence="1" key="1">
    <citation type="submission" date="2018-04" db="EMBL/GenBank/DDBJ databases">
        <title>Transcriptome of Schizaphis graminum biotype I.</title>
        <authorList>
            <person name="Scully E.D."/>
            <person name="Geib S.M."/>
            <person name="Palmer N.A."/>
            <person name="Koch K."/>
            <person name="Bradshaw J."/>
            <person name="Heng-Moss T."/>
            <person name="Sarath G."/>
        </authorList>
    </citation>
    <scope>NUCLEOTIDE SEQUENCE</scope>
</reference>
<name>A0A2S2NLV4_SCHGA</name>
<sequence>MVSSGANCLPLDLTTILTVSSTNKTKTEDTITNIYIDMLCAEDNSFLESDLINDINIVDTVYITNVVEYISGFIVMVVQRIMLCDTCLDVLEQNHSNLGSLIAIKNRGGLKQPSADLVKLCNIACILIACLS</sequence>
<accession>A0A2S2NLV4</accession>
<gene>
    <name evidence="1" type="ORF">g.102945</name>
</gene>
<proteinExistence type="predicted"/>
<organism evidence="1">
    <name type="scientific">Schizaphis graminum</name>
    <name type="common">Green bug aphid</name>
    <dbReference type="NCBI Taxonomy" id="13262"/>
    <lineage>
        <taxon>Eukaryota</taxon>
        <taxon>Metazoa</taxon>
        <taxon>Ecdysozoa</taxon>
        <taxon>Arthropoda</taxon>
        <taxon>Hexapoda</taxon>
        <taxon>Insecta</taxon>
        <taxon>Pterygota</taxon>
        <taxon>Neoptera</taxon>
        <taxon>Paraneoptera</taxon>
        <taxon>Hemiptera</taxon>
        <taxon>Sternorrhyncha</taxon>
        <taxon>Aphidomorpha</taxon>
        <taxon>Aphidoidea</taxon>
        <taxon>Aphididae</taxon>
        <taxon>Aphidini</taxon>
        <taxon>Schizaphis</taxon>
    </lineage>
</organism>
<dbReference type="EMBL" id="GGMR01005542">
    <property type="protein sequence ID" value="MBY18161.1"/>
    <property type="molecule type" value="Transcribed_RNA"/>
</dbReference>
<dbReference type="AlphaFoldDB" id="A0A2S2NLV4"/>
<evidence type="ECO:0000313" key="1">
    <source>
        <dbReference type="EMBL" id="MBY18161.1"/>
    </source>
</evidence>
<protein>
    <submittedName>
        <fullName evidence="1">Uncharacterized protein</fullName>
    </submittedName>
</protein>